<dbReference type="EMBL" id="PRDW01000015">
    <property type="protein sequence ID" value="PPB81996.1"/>
    <property type="molecule type" value="Genomic_DNA"/>
</dbReference>
<dbReference type="Pfam" id="PF01464">
    <property type="entry name" value="SLT"/>
    <property type="match status" value="1"/>
</dbReference>
<feature type="region of interest" description="Disordered" evidence="1">
    <location>
        <begin position="1"/>
        <end position="30"/>
    </location>
</feature>
<comment type="caution">
    <text evidence="3">The sequence shown here is derived from an EMBL/GenBank/DDBJ whole genome shotgun (WGS) entry which is preliminary data.</text>
</comment>
<sequence>MGHARHNSVARRAVTRAGAKPRPRPGIPMRYHERRSGTRVRVPARAGRAGVALYTPGAALKLLLSETMKLRSVTSVAFAASLLALTSPRAHADCFDNAAAYHHVNPLILRAIAWQESHNRPDALHKNANGSTDYGLMQINSIHLPKLASYGISHQTLMEPCKAVYIAAWHLRRQMDKYGNTWQAVGSYHSETPALRDKYAKQIMAILNKWNLLAQR</sequence>
<dbReference type="AlphaFoldDB" id="A0A2P5K7E5"/>
<dbReference type="Gene3D" id="1.10.530.10">
    <property type="match status" value="1"/>
</dbReference>
<evidence type="ECO:0000259" key="2">
    <source>
        <dbReference type="Pfam" id="PF01464"/>
    </source>
</evidence>
<evidence type="ECO:0000256" key="1">
    <source>
        <dbReference type="SAM" id="MobiDB-lite"/>
    </source>
</evidence>
<dbReference type="SUPFAM" id="SSF53955">
    <property type="entry name" value="Lysozyme-like"/>
    <property type="match status" value="1"/>
</dbReference>
<feature type="domain" description="Transglycosylase SLT" evidence="2">
    <location>
        <begin position="94"/>
        <end position="198"/>
    </location>
</feature>
<gene>
    <name evidence="3" type="ORF">B0O95_11515</name>
</gene>
<dbReference type="InterPro" id="IPR008258">
    <property type="entry name" value="Transglycosylase_SLT_dom_1"/>
</dbReference>
<evidence type="ECO:0000313" key="3">
    <source>
        <dbReference type="EMBL" id="PPB81996.1"/>
    </source>
</evidence>
<accession>A0A2P5K7E5</accession>
<proteinExistence type="predicted"/>
<dbReference type="CDD" id="cd13400">
    <property type="entry name" value="LT_IagB-like"/>
    <property type="match status" value="1"/>
</dbReference>
<name>A0A2P5K7E5_9BURK</name>
<protein>
    <submittedName>
        <fullName evidence="3">Transglycosylase-like protein with SLT domain</fullName>
    </submittedName>
</protein>
<dbReference type="Proteomes" id="UP000243096">
    <property type="component" value="Unassembled WGS sequence"/>
</dbReference>
<organism evidence="3 4">
    <name type="scientific">Mycetohabitans endofungorum</name>
    <dbReference type="NCBI Taxonomy" id="417203"/>
    <lineage>
        <taxon>Bacteria</taxon>
        <taxon>Pseudomonadati</taxon>
        <taxon>Pseudomonadota</taxon>
        <taxon>Betaproteobacteria</taxon>
        <taxon>Burkholderiales</taxon>
        <taxon>Burkholderiaceae</taxon>
        <taxon>Mycetohabitans</taxon>
    </lineage>
</organism>
<evidence type="ECO:0000313" key="4">
    <source>
        <dbReference type="Proteomes" id="UP000243096"/>
    </source>
</evidence>
<reference evidence="3 4" key="1">
    <citation type="submission" date="2018-01" db="EMBL/GenBank/DDBJ databases">
        <title>Genomic Encyclopedia of Type Strains, Phase III (KMG-III): the genomes of soil and plant-associated and newly described type strains.</title>
        <authorList>
            <person name="Whitman W."/>
        </authorList>
    </citation>
    <scope>NUCLEOTIDE SEQUENCE [LARGE SCALE GENOMIC DNA]</scope>
    <source>
        <strain evidence="3 4">HKI456</strain>
    </source>
</reference>
<dbReference type="InterPro" id="IPR023346">
    <property type="entry name" value="Lysozyme-like_dom_sf"/>
</dbReference>
<keyword evidence="4" id="KW-1185">Reference proteome</keyword>